<dbReference type="EC" id="2.7.13.3" evidence="3"/>
<keyword evidence="4" id="KW-0597">Phosphoprotein</keyword>
<dbReference type="Gene3D" id="1.10.287.130">
    <property type="match status" value="1"/>
</dbReference>
<comment type="caution">
    <text evidence="13">The sequence shown here is derived from an EMBL/GenBank/DDBJ whole genome shotgun (WGS) entry which is preliminary data.</text>
</comment>
<comment type="catalytic activity">
    <reaction evidence="1">
        <text>ATP + protein L-histidine = ADP + protein N-phospho-L-histidine.</text>
        <dbReference type="EC" id="2.7.13.3"/>
    </reaction>
</comment>
<dbReference type="InterPro" id="IPR004358">
    <property type="entry name" value="Sig_transdc_His_kin-like_C"/>
</dbReference>
<dbReference type="CDD" id="cd00082">
    <property type="entry name" value="HisKA"/>
    <property type="match status" value="1"/>
</dbReference>
<dbReference type="EMBL" id="JACRTJ010000013">
    <property type="protein sequence ID" value="MBC8598776.1"/>
    <property type="molecule type" value="Genomic_DNA"/>
</dbReference>
<dbReference type="SUPFAM" id="SSF55874">
    <property type="entry name" value="ATPase domain of HSP90 chaperone/DNA topoisomerase II/histidine kinase"/>
    <property type="match status" value="1"/>
</dbReference>
<evidence type="ECO:0000256" key="9">
    <source>
        <dbReference type="ARBA" id="ARBA00023012"/>
    </source>
</evidence>
<dbReference type="InterPro" id="IPR005467">
    <property type="entry name" value="His_kinase_dom"/>
</dbReference>
<feature type="domain" description="Histidine kinase" evidence="12">
    <location>
        <begin position="92"/>
        <end position="297"/>
    </location>
</feature>
<dbReference type="InterPro" id="IPR050398">
    <property type="entry name" value="HssS/ArlS-like"/>
</dbReference>
<dbReference type="InterPro" id="IPR003594">
    <property type="entry name" value="HATPase_dom"/>
</dbReference>
<keyword evidence="7 13" id="KW-0418">Kinase</keyword>
<dbReference type="InterPro" id="IPR003661">
    <property type="entry name" value="HisK_dim/P_dom"/>
</dbReference>
<dbReference type="Proteomes" id="UP000647491">
    <property type="component" value="Unassembled WGS sequence"/>
</dbReference>
<gene>
    <name evidence="13" type="ORF">H8708_05940</name>
</gene>
<feature type="transmembrane region" description="Helical" evidence="11">
    <location>
        <begin position="6"/>
        <end position="25"/>
    </location>
</feature>
<dbReference type="PROSITE" id="PS50109">
    <property type="entry name" value="HIS_KIN"/>
    <property type="match status" value="1"/>
</dbReference>
<evidence type="ECO:0000256" key="2">
    <source>
        <dbReference type="ARBA" id="ARBA00004141"/>
    </source>
</evidence>
<evidence type="ECO:0000256" key="1">
    <source>
        <dbReference type="ARBA" id="ARBA00000085"/>
    </source>
</evidence>
<evidence type="ECO:0000256" key="3">
    <source>
        <dbReference type="ARBA" id="ARBA00012438"/>
    </source>
</evidence>
<evidence type="ECO:0000256" key="10">
    <source>
        <dbReference type="ARBA" id="ARBA00023136"/>
    </source>
</evidence>
<protein>
    <recommendedName>
        <fullName evidence="3">histidine kinase</fullName>
        <ecNumber evidence="3">2.7.13.3</ecNumber>
    </recommendedName>
</protein>
<sequence length="301" mass="33717">MELPQLIILGVLLLMAVILAAKVYFLHRSAEEIAKAFHDIRTSDTNTLISVSSRDPYMRRLAADINLELRLLRKERRRCQQGDLELKEAVAGLSHDLRTPLTALIGYLDLLEQEENGETVRRYLSQIRNRTEALKDLTEELFQYSVAASSQELHPEPVDVVGALEESLLSFYGVMQEKGIEPVIHLPEAPVCRSLDISAVNRIFSNIVSNALKYSDGDLFVCMDLDCGISFINTAQNLNAVAVGRMFDKFYTVEANRNSTGLGLSIAKILTERMGGSIEAEYSEGKLRIRIRFPEAGKLLE</sequence>
<accession>A0ABR7NRN5</accession>
<evidence type="ECO:0000256" key="11">
    <source>
        <dbReference type="SAM" id="Phobius"/>
    </source>
</evidence>
<reference evidence="13 14" key="1">
    <citation type="submission" date="2020-08" db="EMBL/GenBank/DDBJ databases">
        <title>Genome public.</title>
        <authorList>
            <person name="Liu C."/>
            <person name="Sun Q."/>
        </authorList>
    </citation>
    <scope>NUCLEOTIDE SEQUENCE [LARGE SCALE GENOMIC DNA]</scope>
    <source>
        <strain evidence="13 14">BX10</strain>
    </source>
</reference>
<evidence type="ECO:0000313" key="13">
    <source>
        <dbReference type="EMBL" id="MBC8598776.1"/>
    </source>
</evidence>
<dbReference type="Pfam" id="PF02518">
    <property type="entry name" value="HATPase_c"/>
    <property type="match status" value="1"/>
</dbReference>
<dbReference type="PANTHER" id="PTHR45528:SF8">
    <property type="entry name" value="HISTIDINE KINASE"/>
    <property type="match status" value="1"/>
</dbReference>
<dbReference type="GO" id="GO:0016301">
    <property type="term" value="F:kinase activity"/>
    <property type="evidence" value="ECO:0007669"/>
    <property type="project" value="UniProtKB-KW"/>
</dbReference>
<dbReference type="SUPFAM" id="SSF47384">
    <property type="entry name" value="Homodimeric domain of signal transducing histidine kinase"/>
    <property type="match status" value="1"/>
</dbReference>
<keyword evidence="9" id="KW-0902">Two-component regulatory system</keyword>
<evidence type="ECO:0000256" key="8">
    <source>
        <dbReference type="ARBA" id="ARBA00022989"/>
    </source>
</evidence>
<evidence type="ECO:0000256" key="5">
    <source>
        <dbReference type="ARBA" id="ARBA00022679"/>
    </source>
</evidence>
<dbReference type="RefSeq" id="WP_022273643.1">
    <property type="nucleotide sequence ID" value="NZ_JACRTJ010000013.1"/>
</dbReference>
<comment type="subcellular location">
    <subcellularLocation>
        <location evidence="2">Membrane</location>
        <topology evidence="2">Multi-pass membrane protein</topology>
    </subcellularLocation>
</comment>
<dbReference type="PRINTS" id="PR00344">
    <property type="entry name" value="BCTRLSENSOR"/>
</dbReference>
<evidence type="ECO:0000256" key="6">
    <source>
        <dbReference type="ARBA" id="ARBA00022692"/>
    </source>
</evidence>
<dbReference type="SMART" id="SM00388">
    <property type="entry name" value="HisKA"/>
    <property type="match status" value="1"/>
</dbReference>
<keyword evidence="6 11" id="KW-0812">Transmembrane</keyword>
<proteinExistence type="predicted"/>
<evidence type="ECO:0000256" key="4">
    <source>
        <dbReference type="ARBA" id="ARBA00022553"/>
    </source>
</evidence>
<dbReference type="InterPro" id="IPR036890">
    <property type="entry name" value="HATPase_C_sf"/>
</dbReference>
<dbReference type="Pfam" id="PF00512">
    <property type="entry name" value="HisKA"/>
    <property type="match status" value="1"/>
</dbReference>
<dbReference type="InterPro" id="IPR036097">
    <property type="entry name" value="HisK_dim/P_sf"/>
</dbReference>
<dbReference type="PANTHER" id="PTHR45528">
    <property type="entry name" value="SENSOR HISTIDINE KINASE CPXA"/>
    <property type="match status" value="1"/>
</dbReference>
<organism evidence="13 14">
    <name type="scientific">Enterocloster hominis</name>
    <name type="common">ex Liu et al. 2021</name>
    <dbReference type="NCBI Taxonomy" id="2763663"/>
    <lineage>
        <taxon>Bacteria</taxon>
        <taxon>Bacillati</taxon>
        <taxon>Bacillota</taxon>
        <taxon>Clostridia</taxon>
        <taxon>Lachnospirales</taxon>
        <taxon>Lachnospiraceae</taxon>
        <taxon>Enterocloster</taxon>
    </lineage>
</organism>
<dbReference type="SMART" id="SM00387">
    <property type="entry name" value="HATPase_c"/>
    <property type="match status" value="1"/>
</dbReference>
<evidence type="ECO:0000259" key="12">
    <source>
        <dbReference type="PROSITE" id="PS50109"/>
    </source>
</evidence>
<dbReference type="Gene3D" id="3.30.565.10">
    <property type="entry name" value="Histidine kinase-like ATPase, C-terminal domain"/>
    <property type="match status" value="1"/>
</dbReference>
<evidence type="ECO:0000313" key="14">
    <source>
        <dbReference type="Proteomes" id="UP000647491"/>
    </source>
</evidence>
<keyword evidence="5" id="KW-0808">Transferase</keyword>
<name>A0ABR7NRN5_9FIRM</name>
<keyword evidence="8 11" id="KW-1133">Transmembrane helix</keyword>
<keyword evidence="10 11" id="KW-0472">Membrane</keyword>
<evidence type="ECO:0000256" key="7">
    <source>
        <dbReference type="ARBA" id="ARBA00022777"/>
    </source>
</evidence>
<keyword evidence="14" id="KW-1185">Reference proteome</keyword>